<dbReference type="Gene3D" id="3.90.180.10">
    <property type="entry name" value="Medium-chain alcohol dehydrogenases, catalytic domain"/>
    <property type="match status" value="1"/>
</dbReference>
<protein>
    <submittedName>
        <fullName evidence="2">Putative zinc-containing alcohol dehydrogenase</fullName>
    </submittedName>
</protein>
<dbReference type="OrthoDB" id="9930022at2759"/>
<dbReference type="PANTHER" id="PTHR45033">
    <property type="match status" value="1"/>
</dbReference>
<evidence type="ECO:0000313" key="2">
    <source>
        <dbReference type="EMBL" id="GAP89645.2"/>
    </source>
</evidence>
<dbReference type="Proteomes" id="UP000054516">
    <property type="component" value="Unassembled WGS sequence"/>
</dbReference>
<dbReference type="Gene3D" id="3.40.50.720">
    <property type="entry name" value="NAD(P)-binding Rossmann-like Domain"/>
    <property type="match status" value="1"/>
</dbReference>
<dbReference type="InterPro" id="IPR036291">
    <property type="entry name" value="NAD(P)-bd_dom_sf"/>
</dbReference>
<dbReference type="InterPro" id="IPR013154">
    <property type="entry name" value="ADH-like_N"/>
</dbReference>
<dbReference type="InterPro" id="IPR052711">
    <property type="entry name" value="Zinc_ADH-like"/>
</dbReference>
<feature type="domain" description="Enoyl reductase (ER)" evidence="1">
    <location>
        <begin position="16"/>
        <end position="359"/>
    </location>
</feature>
<dbReference type="InterPro" id="IPR013149">
    <property type="entry name" value="ADH-like_C"/>
</dbReference>
<dbReference type="Pfam" id="PF08240">
    <property type="entry name" value="ADH_N"/>
    <property type="match status" value="1"/>
</dbReference>
<dbReference type="OMA" id="HTCIVRG"/>
<proteinExistence type="predicted"/>
<name>A0A1W2TMR9_ROSNE</name>
<evidence type="ECO:0000259" key="1">
    <source>
        <dbReference type="SMART" id="SM00829"/>
    </source>
</evidence>
<gene>
    <name evidence="2" type="ORF">SAMD00023353_3500530</name>
</gene>
<reference evidence="2" key="1">
    <citation type="submission" date="2016-03" db="EMBL/GenBank/DDBJ databases">
        <title>Draft genome sequence of Rosellinia necatrix.</title>
        <authorList>
            <person name="Kanematsu S."/>
        </authorList>
    </citation>
    <scope>NUCLEOTIDE SEQUENCE [LARGE SCALE GENOMIC DNA]</scope>
    <source>
        <strain evidence="2">W97</strain>
    </source>
</reference>
<dbReference type="GO" id="GO:0016491">
    <property type="term" value="F:oxidoreductase activity"/>
    <property type="evidence" value="ECO:0007669"/>
    <property type="project" value="InterPro"/>
</dbReference>
<dbReference type="InterPro" id="IPR020843">
    <property type="entry name" value="ER"/>
</dbReference>
<keyword evidence="3" id="KW-1185">Reference proteome</keyword>
<accession>A0A1W2TMR9</accession>
<dbReference type="InterPro" id="IPR011032">
    <property type="entry name" value="GroES-like_sf"/>
</dbReference>
<sequence>MTTQSTGQWTLASQNGLGALQYDPYGTKSERDLGPDDVLVELRAASLNYRDLVMTQGALTSSFPMDIIPSLVPGSDGSGRVLAIGSAVAAARPDLKPGVDVITYMCPDIADDVLPTFDAISNGLGAMTHGTLCRRGIFRRGALVLKPSNLNYGQAATLTCSGLTAWNALKGCKGREVKPGDWVLVQGTGGVSIAALQIAVAAGASVIATTSLDAKAERLRALGAAHVLNYRTTPGWGEEAKALTPDNRGVDHVIDVVGPSTLSESLKAVRQDGLITLAGFVGGVTREEQTPIDVMSALFRPCMVRGILLGTRDMLRDMVHYVQEKRIQIVVDEVDFKLEDAASAYQRLRAQSHFSKVIINIDN</sequence>
<dbReference type="AlphaFoldDB" id="A0A1W2TMR9"/>
<dbReference type="PANTHER" id="PTHR45033:SF2">
    <property type="entry name" value="ZINC-TYPE ALCOHOL DEHYDROGENASE-LIKE PROTEIN C1773.06C"/>
    <property type="match status" value="1"/>
</dbReference>
<dbReference type="SUPFAM" id="SSF50129">
    <property type="entry name" value="GroES-like"/>
    <property type="match status" value="1"/>
</dbReference>
<organism evidence="2">
    <name type="scientific">Rosellinia necatrix</name>
    <name type="common">White root-rot fungus</name>
    <dbReference type="NCBI Taxonomy" id="77044"/>
    <lineage>
        <taxon>Eukaryota</taxon>
        <taxon>Fungi</taxon>
        <taxon>Dikarya</taxon>
        <taxon>Ascomycota</taxon>
        <taxon>Pezizomycotina</taxon>
        <taxon>Sordariomycetes</taxon>
        <taxon>Xylariomycetidae</taxon>
        <taxon>Xylariales</taxon>
        <taxon>Xylariaceae</taxon>
        <taxon>Rosellinia</taxon>
    </lineage>
</organism>
<dbReference type="CDD" id="cd08276">
    <property type="entry name" value="MDR7"/>
    <property type="match status" value="1"/>
</dbReference>
<dbReference type="SUPFAM" id="SSF51735">
    <property type="entry name" value="NAD(P)-binding Rossmann-fold domains"/>
    <property type="match status" value="1"/>
</dbReference>
<dbReference type="Pfam" id="PF00107">
    <property type="entry name" value="ADH_zinc_N"/>
    <property type="match status" value="1"/>
</dbReference>
<dbReference type="STRING" id="77044.A0A1W2TMR9"/>
<dbReference type="SMART" id="SM00829">
    <property type="entry name" value="PKS_ER"/>
    <property type="match status" value="1"/>
</dbReference>
<dbReference type="EMBL" id="DF977480">
    <property type="protein sequence ID" value="GAP89645.2"/>
    <property type="molecule type" value="Genomic_DNA"/>
</dbReference>
<evidence type="ECO:0000313" key="3">
    <source>
        <dbReference type="Proteomes" id="UP000054516"/>
    </source>
</evidence>